<evidence type="ECO:0000256" key="1">
    <source>
        <dbReference type="ARBA" id="ARBA00022617"/>
    </source>
</evidence>
<sequence>MRPAIWAAGVLALAGGALALDLPEVARITPARPDQAFATPASSAPGLAALDAQAGRALFDRLWVAAPASTRAADGLGPLYNARACSACHLNHGRAHPPDGDGPAPLGLVVRLAGDEGAPDPVLGHQIQPLATGGLPGEGRVDIAWVEHEVALADSTRVTLRQPEVALSDLAWGHPASATQMGLRAAPPLVGLGLIAAIDAADLMYMHAPGRVRMVTPLSGGAPVPGRFGRRAGVASLADATALALSIDMGLSTPFLTAPWGDCTDAQPACRSAPHGDGDTRVQEVAQNAVDLIAAHLASLAPPARRRAERSPEVARGEALFHTAGCASCHRPAYTIATPDGPRVIQPYSDFRLHDLGPGLAEAAPEAGISTGEWRTAPLWGLGHTAAVGDGRVSFLHDGRARTMLEAILWHGGAAQAARDRVTEMPAADRAALVAFLESL</sequence>
<dbReference type="Gene3D" id="1.10.760.10">
    <property type="entry name" value="Cytochrome c-like domain"/>
    <property type="match status" value="1"/>
</dbReference>
<keyword evidence="7" id="KW-1185">Reference proteome</keyword>
<comment type="caution">
    <text evidence="6">The sequence shown here is derived from an EMBL/GenBank/DDBJ whole genome shotgun (WGS) entry which is preliminary data.</text>
</comment>
<keyword evidence="3 4" id="KW-0408">Iron</keyword>
<dbReference type="PANTHER" id="PTHR30600:SF4">
    <property type="entry name" value="CYTOCHROME C DOMAIN-CONTAINING PROTEIN"/>
    <property type="match status" value="1"/>
</dbReference>
<feature type="domain" description="Cytochrome c" evidence="5">
    <location>
        <begin position="50"/>
        <end position="248"/>
    </location>
</feature>
<dbReference type="InterPro" id="IPR009056">
    <property type="entry name" value="Cyt_c-like_dom"/>
</dbReference>
<dbReference type="InterPro" id="IPR036909">
    <property type="entry name" value="Cyt_c-like_dom_sf"/>
</dbReference>
<evidence type="ECO:0000256" key="3">
    <source>
        <dbReference type="ARBA" id="ARBA00023004"/>
    </source>
</evidence>
<proteinExistence type="predicted"/>
<dbReference type="InterPro" id="IPR010538">
    <property type="entry name" value="DHOR"/>
</dbReference>
<protein>
    <submittedName>
        <fullName evidence="6">Di-heme oxidoredictase family protein</fullName>
    </submittedName>
</protein>
<evidence type="ECO:0000259" key="5">
    <source>
        <dbReference type="PROSITE" id="PS51007"/>
    </source>
</evidence>
<dbReference type="EMBL" id="JBHTFQ010000008">
    <property type="protein sequence ID" value="MFC7705598.1"/>
    <property type="molecule type" value="Genomic_DNA"/>
</dbReference>
<reference evidence="7" key="1">
    <citation type="journal article" date="2019" name="Int. J. Syst. Evol. Microbiol.">
        <title>The Global Catalogue of Microorganisms (GCM) 10K type strain sequencing project: providing services to taxonomists for standard genome sequencing and annotation.</title>
        <authorList>
            <consortium name="The Broad Institute Genomics Platform"/>
            <consortium name="The Broad Institute Genome Sequencing Center for Infectious Disease"/>
            <person name="Wu L."/>
            <person name="Ma J."/>
        </authorList>
    </citation>
    <scope>NUCLEOTIDE SEQUENCE [LARGE SCALE GENOMIC DNA]</scope>
    <source>
        <strain evidence="7">CGMCC 1.12750</strain>
    </source>
</reference>
<name>A0ABW2UMX1_9RHOB</name>
<accession>A0ABW2UMX1</accession>
<evidence type="ECO:0000256" key="4">
    <source>
        <dbReference type="PROSITE-ProRule" id="PRU00433"/>
    </source>
</evidence>
<organism evidence="6 7">
    <name type="scientific">Plastorhodobacter daqingensis</name>
    <dbReference type="NCBI Taxonomy" id="1387281"/>
    <lineage>
        <taxon>Bacteria</taxon>
        <taxon>Pseudomonadati</taxon>
        <taxon>Pseudomonadota</taxon>
        <taxon>Alphaproteobacteria</taxon>
        <taxon>Rhodobacterales</taxon>
        <taxon>Paracoccaceae</taxon>
        <taxon>Plastorhodobacter</taxon>
    </lineage>
</organism>
<keyword evidence="1 4" id="KW-0349">Heme</keyword>
<dbReference type="RefSeq" id="WP_377405659.1">
    <property type="nucleotide sequence ID" value="NZ_JBHTFQ010000008.1"/>
</dbReference>
<dbReference type="Proteomes" id="UP001596516">
    <property type="component" value="Unassembled WGS sequence"/>
</dbReference>
<gene>
    <name evidence="6" type="ORF">ACFQXB_15525</name>
</gene>
<dbReference type="SUPFAM" id="SSF46626">
    <property type="entry name" value="Cytochrome c"/>
    <property type="match status" value="1"/>
</dbReference>
<dbReference type="PANTHER" id="PTHR30600">
    <property type="entry name" value="CYTOCHROME C PEROXIDASE-RELATED"/>
    <property type="match status" value="1"/>
</dbReference>
<evidence type="ECO:0000313" key="6">
    <source>
        <dbReference type="EMBL" id="MFC7705598.1"/>
    </source>
</evidence>
<dbReference type="PROSITE" id="PS51007">
    <property type="entry name" value="CYTC"/>
    <property type="match status" value="2"/>
</dbReference>
<evidence type="ECO:0000256" key="2">
    <source>
        <dbReference type="ARBA" id="ARBA00022723"/>
    </source>
</evidence>
<dbReference type="InterPro" id="IPR051395">
    <property type="entry name" value="Cytochrome_c_Peroxidase/MauG"/>
</dbReference>
<dbReference type="Pfam" id="PF06537">
    <property type="entry name" value="DHOR"/>
    <property type="match status" value="2"/>
</dbReference>
<evidence type="ECO:0000313" key="7">
    <source>
        <dbReference type="Proteomes" id="UP001596516"/>
    </source>
</evidence>
<feature type="domain" description="Cytochrome c" evidence="5">
    <location>
        <begin position="312"/>
        <end position="440"/>
    </location>
</feature>
<keyword evidence="2 4" id="KW-0479">Metal-binding</keyword>